<dbReference type="Gene3D" id="1.20.1070.10">
    <property type="entry name" value="Rhodopsin 7-helix transmembrane proteins"/>
    <property type="match status" value="1"/>
</dbReference>
<comment type="subcellular location">
    <subcellularLocation>
        <location evidence="1">Membrane</location>
    </subcellularLocation>
</comment>
<dbReference type="GO" id="GO:0016020">
    <property type="term" value="C:membrane"/>
    <property type="evidence" value="ECO:0007669"/>
    <property type="project" value="UniProtKB-SubCell"/>
</dbReference>
<name>A0A8S1F9D5_9PELO</name>
<keyword evidence="9" id="KW-1185">Reference proteome</keyword>
<keyword evidence="4 6" id="KW-0472">Membrane</keyword>
<reference evidence="8 9" key="1">
    <citation type="submission" date="2020-04" db="EMBL/GenBank/DDBJ databases">
        <authorList>
            <person name="Laetsch R D."/>
            <person name="Stevens L."/>
            <person name="Kumar S."/>
            <person name="Blaxter L. M."/>
        </authorList>
    </citation>
    <scope>NUCLEOTIDE SEQUENCE [LARGE SCALE GENOMIC DNA]</scope>
</reference>
<evidence type="ECO:0000256" key="2">
    <source>
        <dbReference type="ARBA" id="ARBA00022692"/>
    </source>
</evidence>
<feature type="domain" description="G-protein coupled receptors family 1 profile" evidence="7">
    <location>
        <begin position="48"/>
        <end position="272"/>
    </location>
</feature>
<evidence type="ECO:0000256" key="6">
    <source>
        <dbReference type="SAM" id="Phobius"/>
    </source>
</evidence>
<keyword evidence="2 6" id="KW-0812">Transmembrane</keyword>
<evidence type="ECO:0000256" key="5">
    <source>
        <dbReference type="SAM" id="MobiDB-lite"/>
    </source>
</evidence>
<feature type="transmembrane region" description="Helical" evidence="6">
    <location>
        <begin position="164"/>
        <end position="185"/>
    </location>
</feature>
<dbReference type="AlphaFoldDB" id="A0A8S1F9D5"/>
<organism evidence="8 9">
    <name type="scientific">Caenorhabditis bovis</name>
    <dbReference type="NCBI Taxonomy" id="2654633"/>
    <lineage>
        <taxon>Eukaryota</taxon>
        <taxon>Metazoa</taxon>
        <taxon>Ecdysozoa</taxon>
        <taxon>Nematoda</taxon>
        <taxon>Chromadorea</taxon>
        <taxon>Rhabditida</taxon>
        <taxon>Rhabditina</taxon>
        <taxon>Rhabditomorpha</taxon>
        <taxon>Rhabditoidea</taxon>
        <taxon>Rhabditidae</taxon>
        <taxon>Peloderinae</taxon>
        <taxon>Caenorhabditis</taxon>
    </lineage>
</organism>
<feature type="transmembrane region" description="Helical" evidence="6">
    <location>
        <begin position="110"/>
        <end position="129"/>
    </location>
</feature>
<sequence>MDDANENTEGNITNFRMLTFPPPTQEPSDGELIFAVAHLALLTITLCGNVSQLVLMLYSNRFRRRSPIQFFIASLLMANALVGATSPWIAIELLIRRWMFSRGACRTFAATMQIGHTILPYLIGAIYVLTVSRTRQASSFFFVFSFQTTSTCPSHRCRFRQPTIVIAFLIIILALTFFIVAPVAASAKVRRVIVNRLRTTFRVAPPSINSIESLQLESRVRSKTLQSNDFSVRFETTYCTIPFLTDYYSAAVAALIEYIVPLTICVIFIMKLRIESYRQFSLFKIELYLCIITLLHFSTSWLHYLPNDIQTVIFFFLPSRIMPSDVTSLFALVASSLSWLPAACLSTQWHNHEVGYDLKSPQKLMDGMAATPLQPHTVRSIEIQEVPACCCP</sequence>
<feature type="region of interest" description="Disordered" evidence="5">
    <location>
        <begin position="1"/>
        <end position="20"/>
    </location>
</feature>
<feature type="transmembrane region" description="Helical" evidence="6">
    <location>
        <begin position="282"/>
        <end position="306"/>
    </location>
</feature>
<evidence type="ECO:0000256" key="1">
    <source>
        <dbReference type="ARBA" id="ARBA00004370"/>
    </source>
</evidence>
<dbReference type="PROSITE" id="PS50262">
    <property type="entry name" value="G_PROTEIN_RECEP_F1_2"/>
    <property type="match status" value="1"/>
</dbReference>
<protein>
    <recommendedName>
        <fullName evidence="7">G-protein coupled receptors family 1 profile domain-containing protein</fullName>
    </recommendedName>
</protein>
<evidence type="ECO:0000313" key="9">
    <source>
        <dbReference type="Proteomes" id="UP000494206"/>
    </source>
</evidence>
<dbReference type="Proteomes" id="UP000494206">
    <property type="component" value="Unassembled WGS sequence"/>
</dbReference>
<comment type="caution">
    <text evidence="8">The sequence shown here is derived from an EMBL/GenBank/DDBJ whole genome shotgun (WGS) entry which is preliminary data.</text>
</comment>
<accession>A0A8S1F9D5</accession>
<feature type="transmembrane region" description="Helical" evidence="6">
    <location>
        <begin position="32"/>
        <end position="58"/>
    </location>
</feature>
<dbReference type="InterPro" id="IPR017452">
    <property type="entry name" value="GPCR_Rhodpsn_7TM"/>
</dbReference>
<feature type="transmembrane region" description="Helical" evidence="6">
    <location>
        <begin position="247"/>
        <end position="270"/>
    </location>
</feature>
<keyword evidence="3 6" id="KW-1133">Transmembrane helix</keyword>
<feature type="compositionally biased region" description="Polar residues" evidence="5">
    <location>
        <begin position="7"/>
        <end position="16"/>
    </location>
</feature>
<evidence type="ECO:0000256" key="4">
    <source>
        <dbReference type="ARBA" id="ARBA00023136"/>
    </source>
</evidence>
<dbReference type="OrthoDB" id="5873366at2759"/>
<proteinExistence type="predicted"/>
<evidence type="ECO:0000256" key="3">
    <source>
        <dbReference type="ARBA" id="ARBA00022989"/>
    </source>
</evidence>
<dbReference type="EMBL" id="CADEPM010000008">
    <property type="protein sequence ID" value="CAB3409203.1"/>
    <property type="molecule type" value="Genomic_DNA"/>
</dbReference>
<evidence type="ECO:0000313" key="8">
    <source>
        <dbReference type="EMBL" id="CAB3409203.1"/>
    </source>
</evidence>
<feature type="transmembrane region" description="Helical" evidence="6">
    <location>
        <begin position="70"/>
        <end position="90"/>
    </location>
</feature>
<gene>
    <name evidence="8" type="ORF">CBOVIS_LOCUS10886</name>
</gene>
<evidence type="ECO:0000259" key="7">
    <source>
        <dbReference type="PROSITE" id="PS50262"/>
    </source>
</evidence>